<keyword evidence="1" id="KW-0732">Signal</keyword>
<protein>
    <recommendedName>
        <fullName evidence="4">Secreted protein</fullName>
    </recommendedName>
</protein>
<feature type="signal peptide" evidence="1">
    <location>
        <begin position="1"/>
        <end position="15"/>
    </location>
</feature>
<proteinExistence type="predicted"/>
<name>A0ABQ9CLK0_9ROSI</name>
<evidence type="ECO:0000256" key="1">
    <source>
        <dbReference type="SAM" id="SignalP"/>
    </source>
</evidence>
<evidence type="ECO:0008006" key="4">
    <source>
        <dbReference type="Google" id="ProtNLM"/>
    </source>
</evidence>
<dbReference type="EMBL" id="JAPFFI010000003">
    <property type="protein sequence ID" value="KAJ6399234.1"/>
    <property type="molecule type" value="Genomic_DNA"/>
</dbReference>
<dbReference type="Proteomes" id="UP001141253">
    <property type="component" value="Chromosome 5"/>
</dbReference>
<feature type="chain" id="PRO_5045989629" description="Secreted protein" evidence="1">
    <location>
        <begin position="16"/>
        <end position="85"/>
    </location>
</feature>
<evidence type="ECO:0000313" key="3">
    <source>
        <dbReference type="Proteomes" id="UP001141253"/>
    </source>
</evidence>
<comment type="caution">
    <text evidence="2">The sequence shown here is derived from an EMBL/GenBank/DDBJ whole genome shotgun (WGS) entry which is preliminary data.</text>
</comment>
<sequence>MLMVVLTLPITSSVSFTYSSSDAANSWSDREEQRGSQNGGCQGQEVAAEMVVLNLSLWRCRWWDGGGGSGLGFDGREGFESGGRG</sequence>
<reference evidence="2" key="1">
    <citation type="submission" date="2022-10" db="EMBL/GenBank/DDBJ databases">
        <authorList>
            <person name="Hyden B.L."/>
            <person name="Feng K."/>
            <person name="Yates T."/>
            <person name="Jawdy S."/>
            <person name="Smart L.B."/>
            <person name="Muchero W."/>
        </authorList>
    </citation>
    <scope>NUCLEOTIDE SEQUENCE</scope>
    <source>
        <tissue evidence="2">Shoot tip</tissue>
    </source>
</reference>
<gene>
    <name evidence="2" type="ORF">OIU77_019895</name>
</gene>
<keyword evidence="3" id="KW-1185">Reference proteome</keyword>
<accession>A0ABQ9CLK0</accession>
<evidence type="ECO:0000313" key="2">
    <source>
        <dbReference type="EMBL" id="KAJ6399234.1"/>
    </source>
</evidence>
<organism evidence="2 3">
    <name type="scientific">Salix suchowensis</name>
    <dbReference type="NCBI Taxonomy" id="1278906"/>
    <lineage>
        <taxon>Eukaryota</taxon>
        <taxon>Viridiplantae</taxon>
        <taxon>Streptophyta</taxon>
        <taxon>Embryophyta</taxon>
        <taxon>Tracheophyta</taxon>
        <taxon>Spermatophyta</taxon>
        <taxon>Magnoliopsida</taxon>
        <taxon>eudicotyledons</taxon>
        <taxon>Gunneridae</taxon>
        <taxon>Pentapetalae</taxon>
        <taxon>rosids</taxon>
        <taxon>fabids</taxon>
        <taxon>Malpighiales</taxon>
        <taxon>Salicaceae</taxon>
        <taxon>Saliceae</taxon>
        <taxon>Salix</taxon>
    </lineage>
</organism>
<reference evidence="2" key="2">
    <citation type="journal article" date="2023" name="Int. J. Mol. Sci.">
        <title>De Novo Assembly and Annotation of 11 Diverse Shrub Willow (Salix) Genomes Reveals Novel Gene Organization in Sex-Linked Regions.</title>
        <authorList>
            <person name="Hyden B."/>
            <person name="Feng K."/>
            <person name="Yates T.B."/>
            <person name="Jawdy S."/>
            <person name="Cereghino C."/>
            <person name="Smart L.B."/>
            <person name="Muchero W."/>
        </authorList>
    </citation>
    <scope>NUCLEOTIDE SEQUENCE</scope>
    <source>
        <tissue evidence="2">Shoot tip</tissue>
    </source>
</reference>